<keyword evidence="1" id="KW-0472">Membrane</keyword>
<dbReference type="RefSeq" id="WP_086274124.1">
    <property type="nucleotide sequence ID" value="NZ_NGKU01000001.1"/>
</dbReference>
<reference evidence="2 3" key="1">
    <citation type="submission" date="2017-05" db="EMBL/GenBank/DDBJ databases">
        <title>The Genome Sequence of Enterococcus sp. 8G7_MSG3316.</title>
        <authorList>
            <consortium name="The Broad Institute Genomics Platform"/>
            <consortium name="The Broad Institute Genomic Center for Infectious Diseases"/>
            <person name="Earl A."/>
            <person name="Manson A."/>
            <person name="Schwartman J."/>
            <person name="Gilmore M."/>
            <person name="Abouelleil A."/>
            <person name="Cao P."/>
            <person name="Chapman S."/>
            <person name="Cusick C."/>
            <person name="Shea T."/>
            <person name="Young S."/>
            <person name="Neafsey D."/>
            <person name="Nusbaum C."/>
            <person name="Birren B."/>
        </authorList>
    </citation>
    <scope>NUCLEOTIDE SEQUENCE [LARGE SCALE GENOMIC DNA]</scope>
    <source>
        <strain evidence="2 3">8G7_MSG3316</strain>
    </source>
</reference>
<comment type="caution">
    <text evidence="2">The sequence shown here is derived from an EMBL/GenBank/DDBJ whole genome shotgun (WGS) entry which is preliminary data.</text>
</comment>
<dbReference type="AlphaFoldDB" id="A0A242A523"/>
<keyword evidence="3" id="KW-1185">Reference proteome</keyword>
<organism evidence="2 3">
    <name type="scientific">Candidatus Enterococcus testudinis</name>
    <dbReference type="NCBI Taxonomy" id="1834191"/>
    <lineage>
        <taxon>Bacteria</taxon>
        <taxon>Bacillati</taxon>
        <taxon>Bacillota</taxon>
        <taxon>Bacilli</taxon>
        <taxon>Lactobacillales</taxon>
        <taxon>Enterococcaceae</taxon>
        <taxon>Enterococcus</taxon>
    </lineage>
</organism>
<keyword evidence="1" id="KW-0812">Transmembrane</keyword>
<keyword evidence="1" id="KW-1133">Transmembrane helix</keyword>
<feature type="transmembrane region" description="Helical" evidence="1">
    <location>
        <begin position="198"/>
        <end position="218"/>
    </location>
</feature>
<evidence type="ECO:0000313" key="2">
    <source>
        <dbReference type="EMBL" id="OTN76136.1"/>
    </source>
</evidence>
<name>A0A242A523_9ENTE</name>
<feature type="transmembrane region" description="Helical" evidence="1">
    <location>
        <begin position="14"/>
        <end position="33"/>
    </location>
</feature>
<dbReference type="Proteomes" id="UP000195043">
    <property type="component" value="Unassembled WGS sequence"/>
</dbReference>
<sequence>MEIKNCITSLKKQVALIIIIAIMINILSPGTVVNAHEKSPLNIQETQNIEQMLVLDESMIELSDMKSANIQSVFSMDLEQGNFTIQVAHENLDIDNLAAHELKDDDNEFISVVIPIIGEGYNQLSNLTIIYDLNLNVLSYQETTLTESINGTFQFTSYIDGQRVRNEITELEFVSNEVFEESLEALRTAFNNPNSRNAACLATVLGIGTFAATALYIMCAGSCASVVLVKVCVACIAGTVALAGTSTAAVVGCFGL</sequence>
<proteinExistence type="predicted"/>
<evidence type="ECO:0000313" key="3">
    <source>
        <dbReference type="Proteomes" id="UP000195043"/>
    </source>
</evidence>
<dbReference type="OrthoDB" id="8899077at2"/>
<feature type="transmembrane region" description="Helical" evidence="1">
    <location>
        <begin position="224"/>
        <end position="254"/>
    </location>
</feature>
<evidence type="ECO:0000256" key="1">
    <source>
        <dbReference type="SAM" id="Phobius"/>
    </source>
</evidence>
<accession>A0A242A523</accession>
<dbReference type="EMBL" id="NGKU01000001">
    <property type="protein sequence ID" value="OTN76136.1"/>
    <property type="molecule type" value="Genomic_DNA"/>
</dbReference>
<gene>
    <name evidence="2" type="ORF">A5886_001213</name>
</gene>
<protein>
    <submittedName>
        <fullName evidence="2">Uncharacterized protein</fullName>
    </submittedName>
</protein>